<dbReference type="VEuPathDB" id="FungiDB:H257_07395"/>
<reference evidence="9 10" key="1">
    <citation type="submission" date="2018-08" db="EMBL/GenBank/DDBJ databases">
        <title>Aphanomyces genome sequencing and annotation.</title>
        <authorList>
            <person name="Minardi D."/>
            <person name="Oidtmann B."/>
            <person name="Van Der Giezen M."/>
            <person name="Studholme D.J."/>
        </authorList>
    </citation>
    <scope>NUCLEOTIDE SEQUENCE [LARGE SCALE GENOMIC DNA]</scope>
    <source>
        <strain evidence="7 10">D2</strain>
        <strain evidence="8 11">Si</strain>
        <strain evidence="6 9">Yx</strain>
    </source>
</reference>
<evidence type="ECO:0000256" key="2">
    <source>
        <dbReference type="ARBA" id="ARBA00022723"/>
    </source>
</evidence>
<dbReference type="EMBL" id="QUTD01009062">
    <property type="protein sequence ID" value="RHY43915.1"/>
    <property type="molecule type" value="Genomic_DNA"/>
</dbReference>
<dbReference type="GO" id="GO:0046872">
    <property type="term" value="F:metal ion binding"/>
    <property type="evidence" value="ECO:0007669"/>
    <property type="project" value="UniProtKB-KW"/>
</dbReference>
<evidence type="ECO:0000313" key="7">
    <source>
        <dbReference type="EMBL" id="RHY43915.1"/>
    </source>
</evidence>
<evidence type="ECO:0000259" key="5">
    <source>
        <dbReference type="PROSITE" id="PS00125"/>
    </source>
</evidence>
<protein>
    <recommendedName>
        <fullName evidence="4">Serine/threonine-protein phosphatase</fullName>
        <ecNumber evidence="4">3.1.3.16</ecNumber>
    </recommendedName>
</protein>
<dbReference type="EMBL" id="QUTA01005634">
    <property type="protein sequence ID" value="RHY14820.1"/>
    <property type="molecule type" value="Genomic_DNA"/>
</dbReference>
<dbReference type="SMART" id="SM00156">
    <property type="entry name" value="PP2Ac"/>
    <property type="match status" value="1"/>
</dbReference>
<dbReference type="InterPro" id="IPR029052">
    <property type="entry name" value="Metallo-depent_PP-like"/>
</dbReference>
<comment type="cofactor">
    <cofactor evidence="1">
        <name>Mn(2+)</name>
        <dbReference type="ChEBI" id="CHEBI:29035"/>
    </cofactor>
</comment>
<evidence type="ECO:0000256" key="3">
    <source>
        <dbReference type="ARBA" id="ARBA00023211"/>
    </source>
</evidence>
<dbReference type="PRINTS" id="PR00114">
    <property type="entry name" value="STPHPHTASE"/>
</dbReference>
<dbReference type="Proteomes" id="UP000266643">
    <property type="component" value="Unassembled WGS sequence"/>
</dbReference>
<evidence type="ECO:0000313" key="6">
    <source>
        <dbReference type="EMBL" id="RHY14820.1"/>
    </source>
</evidence>
<comment type="similarity">
    <text evidence="4">Belongs to the PPP phosphatase family.</text>
</comment>
<evidence type="ECO:0000313" key="10">
    <source>
        <dbReference type="Proteomes" id="UP000266643"/>
    </source>
</evidence>
<evidence type="ECO:0000313" key="9">
    <source>
        <dbReference type="Proteomes" id="UP000266239"/>
    </source>
</evidence>
<dbReference type="InterPro" id="IPR006186">
    <property type="entry name" value="Ser/Thr-sp_prot-phosphatase"/>
</dbReference>
<keyword evidence="2" id="KW-0479">Metal-binding</keyword>
<dbReference type="Proteomes" id="UP000283543">
    <property type="component" value="Unassembled WGS sequence"/>
</dbReference>
<evidence type="ECO:0000313" key="8">
    <source>
        <dbReference type="EMBL" id="RHY54004.1"/>
    </source>
</evidence>
<dbReference type="InterPro" id="IPR004843">
    <property type="entry name" value="Calcineurin-like_PHP"/>
</dbReference>
<dbReference type="EC" id="3.1.3.16" evidence="4"/>
<evidence type="ECO:0000313" key="11">
    <source>
        <dbReference type="Proteomes" id="UP000283543"/>
    </source>
</evidence>
<keyword evidence="3" id="KW-0464">Manganese</keyword>
<dbReference type="PANTHER" id="PTHR45668">
    <property type="entry name" value="SERINE/THREONINE-PROTEIN PHOSPHATASE 5-RELATED"/>
    <property type="match status" value="1"/>
</dbReference>
<dbReference type="Proteomes" id="UP000266239">
    <property type="component" value="Unassembled WGS sequence"/>
</dbReference>
<comment type="caution">
    <text evidence="7">The sequence shown here is derived from an EMBL/GenBank/DDBJ whole genome shotgun (WGS) entry which is preliminary data.</text>
</comment>
<gene>
    <name evidence="6" type="ORF">DYB25_000499</name>
    <name evidence="7" type="ORF">DYB30_000556</name>
    <name evidence="8" type="ORF">DYB34_002155</name>
</gene>
<dbReference type="PROSITE" id="PS00125">
    <property type="entry name" value="SER_THR_PHOSPHATASE"/>
    <property type="match status" value="1"/>
</dbReference>
<dbReference type="PANTHER" id="PTHR45668:SF5">
    <property type="entry name" value="SERINE_THREONINE-PROTEIN PHOSPHATASE 5"/>
    <property type="match status" value="1"/>
</dbReference>
<dbReference type="InterPro" id="IPR051134">
    <property type="entry name" value="PPP_phosphatase"/>
</dbReference>
<keyword evidence="4" id="KW-0378">Hydrolase</keyword>
<comment type="catalytic activity">
    <reaction evidence="4">
        <text>O-phospho-L-threonyl-[protein] + H2O = L-threonyl-[protein] + phosphate</text>
        <dbReference type="Rhea" id="RHEA:47004"/>
        <dbReference type="Rhea" id="RHEA-COMP:11060"/>
        <dbReference type="Rhea" id="RHEA-COMP:11605"/>
        <dbReference type="ChEBI" id="CHEBI:15377"/>
        <dbReference type="ChEBI" id="CHEBI:30013"/>
        <dbReference type="ChEBI" id="CHEBI:43474"/>
        <dbReference type="ChEBI" id="CHEBI:61977"/>
        <dbReference type="EC" id="3.1.3.16"/>
    </reaction>
</comment>
<dbReference type="SUPFAM" id="SSF56300">
    <property type="entry name" value="Metallo-dependent phosphatases"/>
    <property type="match status" value="1"/>
</dbReference>
<organism evidence="7 10">
    <name type="scientific">Aphanomyces astaci</name>
    <name type="common">Crayfish plague agent</name>
    <dbReference type="NCBI Taxonomy" id="112090"/>
    <lineage>
        <taxon>Eukaryota</taxon>
        <taxon>Sar</taxon>
        <taxon>Stramenopiles</taxon>
        <taxon>Oomycota</taxon>
        <taxon>Saprolegniomycetes</taxon>
        <taxon>Saprolegniales</taxon>
        <taxon>Verrucalvaceae</taxon>
        <taxon>Aphanomyces</taxon>
    </lineage>
</organism>
<dbReference type="Pfam" id="PF00149">
    <property type="entry name" value="Metallophos"/>
    <property type="match status" value="1"/>
</dbReference>
<dbReference type="Gene3D" id="3.60.21.10">
    <property type="match status" value="1"/>
</dbReference>
<accession>A0A397CI67</accession>
<dbReference type="AlphaFoldDB" id="A0A397CI67"/>
<evidence type="ECO:0000256" key="1">
    <source>
        <dbReference type="ARBA" id="ARBA00001936"/>
    </source>
</evidence>
<dbReference type="GO" id="GO:0004722">
    <property type="term" value="F:protein serine/threonine phosphatase activity"/>
    <property type="evidence" value="ECO:0007669"/>
    <property type="project" value="UniProtKB-EC"/>
</dbReference>
<name>A0A397CI67_APHAT</name>
<feature type="domain" description="Serine/threonine specific protein phosphatases" evidence="5">
    <location>
        <begin position="208"/>
        <end position="213"/>
    </location>
</feature>
<sequence>MWNMLDNNQEQLNMKRAEKTKSASQALSLLAKQTVHVLISMHVLTMTWQSKSEIKISHSVSSITDDYAGPRLVFPLRLHNVLDLLEQFKKSVVLHSKYAPMAYLPTYLLHQPSLSLSHMCSCIRYVMEVLLEAKKVFNALPTLQEISVADGEKLTVVGDIHGQLKDLFTIFTTNGLPSLKNKYLFNGDFVDRGAYGTELLYPDSVFLNRGNHESRNQNSWMGFEEEIWAKYDGTADGDPCRASTVYDTFQSVFDSLPLCSLVLKKIFVVHGGLFSCDNVTLAHIKAINRKREPPLHQSGFEDKIYEDMLWSDPRTIPGRQPSERGAGTEFGHEVTNNFCAVNRVALVRTLE</sequence>
<proteinExistence type="inferred from homology"/>
<dbReference type="EMBL" id="QUTB01005679">
    <property type="protein sequence ID" value="RHY54004.1"/>
    <property type="molecule type" value="Genomic_DNA"/>
</dbReference>
<evidence type="ECO:0000256" key="4">
    <source>
        <dbReference type="RuleBase" id="RU004273"/>
    </source>
</evidence>